<protein>
    <submittedName>
        <fullName evidence="2">Uncharacterized protein</fullName>
    </submittedName>
</protein>
<gene>
    <name evidence="2" type="ORF">ACFOWE_02555</name>
</gene>
<feature type="compositionally biased region" description="Low complexity" evidence="1">
    <location>
        <begin position="221"/>
        <end position="246"/>
    </location>
</feature>
<name>A0ABV8HZ00_9ACTN</name>
<feature type="compositionally biased region" description="Basic and acidic residues" evidence="1">
    <location>
        <begin position="247"/>
        <end position="316"/>
    </location>
</feature>
<reference evidence="3" key="1">
    <citation type="journal article" date="2019" name="Int. J. Syst. Evol. Microbiol.">
        <title>The Global Catalogue of Microorganisms (GCM) 10K type strain sequencing project: providing services to taxonomists for standard genome sequencing and annotation.</title>
        <authorList>
            <consortium name="The Broad Institute Genomics Platform"/>
            <consortium name="The Broad Institute Genome Sequencing Center for Infectious Disease"/>
            <person name="Wu L."/>
            <person name="Ma J."/>
        </authorList>
    </citation>
    <scope>NUCLEOTIDE SEQUENCE [LARGE SCALE GENOMIC DNA]</scope>
    <source>
        <strain evidence="3">TBRC 4489</strain>
    </source>
</reference>
<feature type="region of interest" description="Disordered" evidence="1">
    <location>
        <begin position="57"/>
        <end position="85"/>
    </location>
</feature>
<organism evidence="2 3">
    <name type="scientific">Planomonospora corallina</name>
    <dbReference type="NCBI Taxonomy" id="1806052"/>
    <lineage>
        <taxon>Bacteria</taxon>
        <taxon>Bacillati</taxon>
        <taxon>Actinomycetota</taxon>
        <taxon>Actinomycetes</taxon>
        <taxon>Streptosporangiales</taxon>
        <taxon>Streptosporangiaceae</taxon>
        <taxon>Planomonospora</taxon>
    </lineage>
</organism>
<comment type="caution">
    <text evidence="2">The sequence shown here is derived from an EMBL/GenBank/DDBJ whole genome shotgun (WGS) entry which is preliminary data.</text>
</comment>
<dbReference type="Proteomes" id="UP001595850">
    <property type="component" value="Unassembled WGS sequence"/>
</dbReference>
<feature type="compositionally biased region" description="Basic and acidic residues" evidence="1">
    <location>
        <begin position="200"/>
        <end position="220"/>
    </location>
</feature>
<evidence type="ECO:0000256" key="1">
    <source>
        <dbReference type="SAM" id="MobiDB-lite"/>
    </source>
</evidence>
<proteinExistence type="predicted"/>
<sequence>MTKPSRKPSRATMVTAGVAAGVFAAGTGLGVAVSALSPPGEDGTVRLTTGTYILDPGTGTWTALTPEERDAPPAGAGDTGAAGTRICLSLTPDGRALTDAGSGCASLSEVGIALASAQVPGNPSSDPAPPKKSADPPKSSGSKSSNSGSGSRQAAPKQQNAAPPVQQKRTTAAPPAAAPKSAAPKVAASKSTAPKPTQKAAEKQDEGSKITEPVPAERVHTSGPQASSPAQPSSGTTPPPGDGTARPPEDERRSARPDGADTRAKNGQRTDDRTRAGQRTDRRPDTGERRDRGAGTGRPPEEGGRTGQDEPTRSADRPQAAATSVPPARSEETLPPSAERLRPAVPRHKSRSPQTPPDTGTSQAPENARPQDTEAPAPEDTRAPAPLETQAPPVPDPAGSPGGEAPPVVSVPADEGSPDGGFSLPVLRDPELLRRAQKALGLDRNMRYTDANGVWDLNVAPPGTPPCRDYSTAELAELRSASGGRALPENAVPRDSCRLPAFLRWLFAEPAPGEVSNWTKFTGLSDSSLELVVTDSPGRRPGPRPTSGTDRPVEPEQEPPAWTDRTDRPDLVQPDPGGADSTQPGGSDPARPGAGLPDHRGQGYGEQGHDRSGYGGPRDEGLSGDSGYGDSGYGDSGYGETAPDPAGYTNP</sequence>
<dbReference type="EMBL" id="JBHSBM010000008">
    <property type="protein sequence ID" value="MFC4057156.1"/>
    <property type="molecule type" value="Genomic_DNA"/>
</dbReference>
<evidence type="ECO:0000313" key="2">
    <source>
        <dbReference type="EMBL" id="MFC4057156.1"/>
    </source>
</evidence>
<accession>A0ABV8HZ00</accession>
<feature type="compositionally biased region" description="Low complexity" evidence="1">
    <location>
        <begin position="136"/>
        <end position="196"/>
    </location>
</feature>
<dbReference type="RefSeq" id="WP_377285108.1">
    <property type="nucleotide sequence ID" value="NZ_JBHSBM010000008.1"/>
</dbReference>
<evidence type="ECO:0000313" key="3">
    <source>
        <dbReference type="Proteomes" id="UP001595850"/>
    </source>
</evidence>
<keyword evidence="3" id="KW-1185">Reference proteome</keyword>
<feature type="compositionally biased region" description="Basic and acidic residues" evidence="1">
    <location>
        <begin position="597"/>
        <end position="621"/>
    </location>
</feature>
<feature type="compositionally biased region" description="Gly residues" evidence="1">
    <location>
        <begin position="624"/>
        <end position="637"/>
    </location>
</feature>
<feature type="compositionally biased region" description="Low complexity" evidence="1">
    <location>
        <begin position="72"/>
        <end position="84"/>
    </location>
</feature>
<feature type="region of interest" description="Disordered" evidence="1">
    <location>
        <begin position="529"/>
        <end position="651"/>
    </location>
</feature>
<feature type="region of interest" description="Disordered" evidence="1">
    <location>
        <begin position="116"/>
        <end position="426"/>
    </location>
</feature>